<evidence type="ECO:0000313" key="3">
    <source>
        <dbReference type="Proteomes" id="UP000595362"/>
    </source>
</evidence>
<sequence>MATAEDDTLIEKQNWHWRNTMRPVRFYNLDARAGIPYFILLVYARPVTLFLVIVTTFLFKFMEKRGLTFPAALRAFRVWLFGDERPGWLTMRRRTMKDFG</sequence>
<protein>
    <submittedName>
        <fullName evidence="2">IcmT/TraK family protein</fullName>
    </submittedName>
</protein>
<dbReference type="Proteomes" id="UP000595362">
    <property type="component" value="Chromosome"/>
</dbReference>
<evidence type="ECO:0000313" key="2">
    <source>
        <dbReference type="EMBL" id="QQG36439.1"/>
    </source>
</evidence>
<keyword evidence="1" id="KW-0812">Transmembrane</keyword>
<organism evidence="2 3">
    <name type="scientific">Micavibrio aeruginosavorus</name>
    <dbReference type="NCBI Taxonomy" id="349221"/>
    <lineage>
        <taxon>Bacteria</taxon>
        <taxon>Pseudomonadati</taxon>
        <taxon>Bdellovibrionota</taxon>
        <taxon>Bdellovibrionia</taxon>
        <taxon>Bdellovibrionales</taxon>
        <taxon>Pseudobdellovibrionaceae</taxon>
        <taxon>Micavibrio</taxon>
    </lineage>
</organism>
<dbReference type="NCBIfam" id="NF038220">
    <property type="entry name" value="IcmT_TraK"/>
    <property type="match status" value="1"/>
</dbReference>
<proteinExistence type="predicted"/>
<feature type="transmembrane region" description="Helical" evidence="1">
    <location>
        <begin position="35"/>
        <end position="59"/>
    </location>
</feature>
<dbReference type="AlphaFoldDB" id="A0A7T5UGN0"/>
<name>A0A7T5UGN0_9BACT</name>
<dbReference type="InterPro" id="IPR047756">
    <property type="entry name" value="IcmT-like"/>
</dbReference>
<accession>A0A7T5UGN0</accession>
<reference evidence="2 3" key="1">
    <citation type="submission" date="2020-07" db="EMBL/GenBank/DDBJ databases">
        <title>Huge and variable diversity of episymbiotic CPR bacteria and DPANN archaea in groundwater ecosystems.</title>
        <authorList>
            <person name="He C.Y."/>
            <person name="Keren R."/>
            <person name="Whittaker M."/>
            <person name="Farag I.F."/>
            <person name="Doudna J."/>
            <person name="Cate J.H.D."/>
            <person name="Banfield J.F."/>
        </authorList>
    </citation>
    <scope>NUCLEOTIDE SEQUENCE [LARGE SCALE GENOMIC DNA]</scope>
    <source>
        <strain evidence="2">NC_groundwater_70_Ag_B-0.1um_54_66</strain>
    </source>
</reference>
<evidence type="ECO:0000256" key="1">
    <source>
        <dbReference type="SAM" id="Phobius"/>
    </source>
</evidence>
<keyword evidence="1" id="KW-1133">Transmembrane helix</keyword>
<keyword evidence="1" id="KW-0472">Membrane</keyword>
<dbReference type="EMBL" id="CP066681">
    <property type="protein sequence ID" value="QQG36439.1"/>
    <property type="molecule type" value="Genomic_DNA"/>
</dbReference>
<gene>
    <name evidence="2" type="primary">icmT</name>
    <name evidence="2" type="ORF">HYS17_01210</name>
</gene>